<dbReference type="EMBL" id="BOMB01000001">
    <property type="protein sequence ID" value="GID09141.1"/>
    <property type="molecule type" value="Genomic_DNA"/>
</dbReference>
<evidence type="ECO:0000313" key="3">
    <source>
        <dbReference type="Proteomes" id="UP000612808"/>
    </source>
</evidence>
<dbReference type="InterPro" id="IPR029068">
    <property type="entry name" value="Glyas_Bleomycin-R_OHBP_Dase"/>
</dbReference>
<dbReference type="Gene3D" id="3.10.180.10">
    <property type="entry name" value="2,3-Dihydroxybiphenyl 1,2-Dioxygenase, domain 1"/>
    <property type="match status" value="1"/>
</dbReference>
<dbReference type="Pfam" id="PF18029">
    <property type="entry name" value="Glyoxalase_6"/>
    <property type="match status" value="1"/>
</dbReference>
<feature type="domain" description="Glyoxalase-like" evidence="1">
    <location>
        <begin position="1"/>
        <end position="135"/>
    </location>
</feature>
<evidence type="ECO:0000313" key="2">
    <source>
        <dbReference type="EMBL" id="GID09141.1"/>
    </source>
</evidence>
<dbReference type="PANTHER" id="PTHR35908:SF1">
    <property type="entry name" value="CONSERVED PROTEIN"/>
    <property type="match status" value="1"/>
</dbReference>
<dbReference type="PANTHER" id="PTHR35908">
    <property type="entry name" value="HYPOTHETICAL FUSION PROTEIN"/>
    <property type="match status" value="1"/>
</dbReference>
<proteinExistence type="predicted"/>
<dbReference type="AlphaFoldDB" id="A0A8J3N7J3"/>
<dbReference type="Proteomes" id="UP000612808">
    <property type="component" value="Unassembled WGS sequence"/>
</dbReference>
<sequence length="135" mass="14770">MTFDAAVPARLAEFWALALGYVEQPPPPGFSSWEEFGAAMGIEKSVDDIAAVVDPDRAGPRLLFLRVPEGKTAKNRMHLDVQVTQGDRSPEAWRRAEEHATRLVAAGARRLWVTDEPGGRAIVLADPEGNEFCVT</sequence>
<protein>
    <submittedName>
        <fullName evidence="2">Glyoxalase</fullName>
    </submittedName>
</protein>
<accession>A0A8J3N7J3</accession>
<evidence type="ECO:0000259" key="1">
    <source>
        <dbReference type="Pfam" id="PF18029"/>
    </source>
</evidence>
<organism evidence="2 3">
    <name type="scientific">Actinocatenispora rupis</name>
    <dbReference type="NCBI Taxonomy" id="519421"/>
    <lineage>
        <taxon>Bacteria</taxon>
        <taxon>Bacillati</taxon>
        <taxon>Actinomycetota</taxon>
        <taxon>Actinomycetes</taxon>
        <taxon>Micromonosporales</taxon>
        <taxon>Micromonosporaceae</taxon>
        <taxon>Actinocatenispora</taxon>
    </lineage>
</organism>
<dbReference type="InterPro" id="IPR041581">
    <property type="entry name" value="Glyoxalase_6"/>
</dbReference>
<comment type="caution">
    <text evidence="2">The sequence shown here is derived from an EMBL/GenBank/DDBJ whole genome shotgun (WGS) entry which is preliminary data.</text>
</comment>
<gene>
    <name evidence="2" type="ORF">Aru02nite_00300</name>
</gene>
<name>A0A8J3N7J3_9ACTN</name>
<keyword evidence="3" id="KW-1185">Reference proteome</keyword>
<reference evidence="2" key="1">
    <citation type="submission" date="2021-01" db="EMBL/GenBank/DDBJ databases">
        <title>Whole genome shotgun sequence of Actinocatenispora rupis NBRC 107355.</title>
        <authorList>
            <person name="Komaki H."/>
            <person name="Tamura T."/>
        </authorList>
    </citation>
    <scope>NUCLEOTIDE SEQUENCE</scope>
    <source>
        <strain evidence="2">NBRC 107355</strain>
    </source>
</reference>
<dbReference type="SUPFAM" id="SSF54593">
    <property type="entry name" value="Glyoxalase/Bleomycin resistance protein/Dihydroxybiphenyl dioxygenase"/>
    <property type="match status" value="1"/>
</dbReference>